<dbReference type="SFLD" id="SFLDG01383">
    <property type="entry name" value="cyclic_pyranopterin_phosphate"/>
    <property type="match status" value="1"/>
</dbReference>
<dbReference type="Pfam" id="PF06463">
    <property type="entry name" value="Mob_synth_C"/>
    <property type="match status" value="1"/>
</dbReference>
<name>A0A497EKM1_9CREN</name>
<comment type="catalytic activity">
    <reaction evidence="10">
        <text>GTP + AH2 + S-adenosyl-L-methionine = (8S)-3',8-cyclo-7,8-dihydroguanosine 5'-triphosphate + 5'-deoxyadenosine + L-methionine + A + H(+)</text>
        <dbReference type="Rhea" id="RHEA:49576"/>
        <dbReference type="ChEBI" id="CHEBI:13193"/>
        <dbReference type="ChEBI" id="CHEBI:15378"/>
        <dbReference type="ChEBI" id="CHEBI:17319"/>
        <dbReference type="ChEBI" id="CHEBI:17499"/>
        <dbReference type="ChEBI" id="CHEBI:37565"/>
        <dbReference type="ChEBI" id="CHEBI:57844"/>
        <dbReference type="ChEBI" id="CHEBI:59789"/>
        <dbReference type="ChEBI" id="CHEBI:131766"/>
        <dbReference type="EC" id="4.1.99.22"/>
    </reaction>
</comment>
<dbReference type="SUPFAM" id="SSF102114">
    <property type="entry name" value="Radical SAM enzymes"/>
    <property type="match status" value="1"/>
</dbReference>
<gene>
    <name evidence="10 12" type="primary">moaA</name>
    <name evidence="12" type="ORF">DRJ31_10170</name>
</gene>
<dbReference type="GO" id="GO:0061799">
    <property type="term" value="F:cyclic pyranopterin monophosphate synthase activity"/>
    <property type="evidence" value="ECO:0007669"/>
    <property type="project" value="TreeGrafter"/>
</dbReference>
<dbReference type="GO" id="GO:0006777">
    <property type="term" value="P:Mo-molybdopterin cofactor biosynthetic process"/>
    <property type="evidence" value="ECO:0007669"/>
    <property type="project" value="UniProtKB-UniRule"/>
</dbReference>
<evidence type="ECO:0000256" key="1">
    <source>
        <dbReference type="ARBA" id="ARBA00022485"/>
    </source>
</evidence>
<feature type="domain" description="Radical SAM core" evidence="11">
    <location>
        <begin position="6"/>
        <end position="217"/>
    </location>
</feature>
<feature type="binding site" evidence="10">
    <location>
        <position position="26"/>
    </location>
    <ligand>
        <name>[4Fe-4S] cluster</name>
        <dbReference type="ChEBI" id="CHEBI:49883"/>
        <label>1</label>
        <note>4Fe-4S-S-AdoMet</note>
    </ligand>
</feature>
<evidence type="ECO:0000256" key="6">
    <source>
        <dbReference type="ARBA" id="ARBA00023014"/>
    </source>
</evidence>
<dbReference type="UniPathway" id="UPA00344"/>
<dbReference type="InterPro" id="IPR013785">
    <property type="entry name" value="Aldolase_TIM"/>
</dbReference>
<dbReference type="EMBL" id="QMQV01000192">
    <property type="protein sequence ID" value="RLE46313.1"/>
    <property type="molecule type" value="Genomic_DNA"/>
</dbReference>
<feature type="binding site" evidence="10">
    <location>
        <position position="63"/>
    </location>
    <ligand>
        <name>GTP</name>
        <dbReference type="ChEBI" id="CHEBI:37565"/>
    </ligand>
</feature>
<dbReference type="InterPro" id="IPR058240">
    <property type="entry name" value="rSAM_sf"/>
</dbReference>
<dbReference type="SFLD" id="SFLDG01067">
    <property type="entry name" value="SPASM/twitch_domain_containing"/>
    <property type="match status" value="1"/>
</dbReference>
<dbReference type="InterPro" id="IPR040064">
    <property type="entry name" value="MoaA-like"/>
</dbReference>
<sequence length="303" mass="34422">MVLKDRFGRSLTHLRISVTQRCNHKCIFCHMEGIYEDDLNELSADDWGFLASVAYELGIRYYKITGGEPLIRQDIVDIVRNISKYADEVSITTNGSLLEKYAQGLADAGLSRFNISLHSLNKDVFKKITGGDLKRVLNGIKAAVDTGLPVKLDYLVMKINVDEYREIISFAESIGADLNIIELIPLGLAINDFNKLHTTLDTIKLYLENYAVKKYIRRFQSRPVYVLPSGISVTLISGFCNPELCMSCTRLRVTPDGRLKTCIYRNDNLIDISNAIRNRDREAVKKGFEKANILREPFFKLKK</sequence>
<reference evidence="12 13" key="1">
    <citation type="submission" date="2018-06" db="EMBL/GenBank/DDBJ databases">
        <title>Extensive metabolic versatility and redundancy in microbially diverse, dynamic hydrothermal sediments.</title>
        <authorList>
            <person name="Dombrowski N."/>
            <person name="Teske A."/>
            <person name="Baker B.J."/>
        </authorList>
    </citation>
    <scope>NUCLEOTIDE SEQUENCE [LARGE SCALE GENOMIC DNA]</scope>
    <source>
        <strain evidence="12">B66_G16</strain>
    </source>
</reference>
<organism evidence="12 13">
    <name type="scientific">Thermoproteota archaeon</name>
    <dbReference type="NCBI Taxonomy" id="2056631"/>
    <lineage>
        <taxon>Archaea</taxon>
        <taxon>Thermoproteota</taxon>
    </lineage>
</organism>
<keyword evidence="8 10" id="KW-0501">Molybdenum cofactor biosynthesis</keyword>
<dbReference type="InterPro" id="IPR013485">
    <property type="entry name" value="MoaA_arc"/>
</dbReference>
<dbReference type="InterPro" id="IPR050105">
    <property type="entry name" value="MoCo_biosynth_MoaA/MoaC"/>
</dbReference>
<keyword evidence="1 10" id="KW-0004">4Fe-4S</keyword>
<dbReference type="SFLD" id="SFLDS00029">
    <property type="entry name" value="Radical_SAM"/>
    <property type="match status" value="1"/>
</dbReference>
<keyword evidence="5 10" id="KW-0408">Iron</keyword>
<feature type="binding site" evidence="10">
    <location>
        <position position="262"/>
    </location>
    <ligand>
        <name>[4Fe-4S] cluster</name>
        <dbReference type="ChEBI" id="CHEBI:49883"/>
        <label>2</label>
        <note>4Fe-4S-substrate</note>
    </ligand>
</feature>
<dbReference type="PANTHER" id="PTHR22960">
    <property type="entry name" value="MOLYBDOPTERIN COFACTOR SYNTHESIS PROTEIN A"/>
    <property type="match status" value="1"/>
</dbReference>
<keyword evidence="6 10" id="KW-0411">Iron-sulfur</keyword>
<feature type="binding site" evidence="10">
    <location>
        <position position="29"/>
    </location>
    <ligand>
        <name>[4Fe-4S] cluster</name>
        <dbReference type="ChEBI" id="CHEBI:49883"/>
        <label>1</label>
        <note>4Fe-4S-S-AdoMet</note>
    </ligand>
</feature>
<dbReference type="GO" id="GO:0046872">
    <property type="term" value="F:metal ion binding"/>
    <property type="evidence" value="ECO:0007669"/>
    <property type="project" value="UniProtKB-KW"/>
</dbReference>
<comment type="pathway">
    <text evidence="10">Cofactor biosynthesis; molybdopterin biosynthesis.</text>
</comment>
<dbReference type="Pfam" id="PF04055">
    <property type="entry name" value="Radical_SAM"/>
    <property type="match status" value="1"/>
</dbReference>
<evidence type="ECO:0000313" key="13">
    <source>
        <dbReference type="Proteomes" id="UP000278475"/>
    </source>
</evidence>
<proteinExistence type="inferred from homology"/>
<feature type="binding site" evidence="10">
    <location>
        <position position="92"/>
    </location>
    <ligand>
        <name>GTP</name>
        <dbReference type="ChEBI" id="CHEBI:37565"/>
    </ligand>
</feature>
<evidence type="ECO:0000256" key="2">
    <source>
        <dbReference type="ARBA" id="ARBA00022691"/>
    </source>
</evidence>
<dbReference type="GO" id="GO:0005525">
    <property type="term" value="F:GTP binding"/>
    <property type="evidence" value="ECO:0007669"/>
    <property type="project" value="UniProtKB-UniRule"/>
</dbReference>
<evidence type="ECO:0000256" key="5">
    <source>
        <dbReference type="ARBA" id="ARBA00023004"/>
    </source>
</evidence>
<evidence type="ECO:0000256" key="10">
    <source>
        <dbReference type="HAMAP-Rule" id="MF_01225"/>
    </source>
</evidence>
<dbReference type="PANTHER" id="PTHR22960:SF0">
    <property type="entry name" value="MOLYBDENUM COFACTOR BIOSYNTHESIS PROTEIN 1"/>
    <property type="match status" value="1"/>
</dbReference>
<feature type="binding site" evidence="10">
    <location>
        <position position="116"/>
    </location>
    <ligand>
        <name>S-adenosyl-L-methionine</name>
        <dbReference type="ChEBI" id="CHEBI:59789"/>
    </ligand>
</feature>
<dbReference type="Proteomes" id="UP000278475">
    <property type="component" value="Unassembled WGS sequence"/>
</dbReference>
<evidence type="ECO:0000256" key="7">
    <source>
        <dbReference type="ARBA" id="ARBA00023134"/>
    </source>
</evidence>
<evidence type="ECO:0000256" key="4">
    <source>
        <dbReference type="ARBA" id="ARBA00022741"/>
    </source>
</evidence>
<protein>
    <recommendedName>
        <fullName evidence="10">Probable GTP 3',8-cyclase</fullName>
        <ecNumber evidence="10">4.1.99.22</ecNumber>
    </recommendedName>
    <alternativeName>
        <fullName evidence="10">Molybdenum cofactor biosynthesis protein A</fullName>
    </alternativeName>
</protein>
<evidence type="ECO:0000256" key="8">
    <source>
        <dbReference type="ARBA" id="ARBA00023150"/>
    </source>
</evidence>
<dbReference type="InterPro" id="IPR010505">
    <property type="entry name" value="MoaA_twitch"/>
</dbReference>
<dbReference type="InterPro" id="IPR006638">
    <property type="entry name" value="Elp3/MiaA/NifB-like_rSAM"/>
</dbReference>
<dbReference type="GO" id="GO:0061798">
    <property type="term" value="F:GTP 3',8'-cyclase activity"/>
    <property type="evidence" value="ECO:0007669"/>
    <property type="project" value="UniProtKB-UniRule"/>
</dbReference>
<dbReference type="NCBIfam" id="TIGR02668">
    <property type="entry name" value="moaA_archaeal"/>
    <property type="match status" value="1"/>
</dbReference>
<dbReference type="GO" id="GO:1904047">
    <property type="term" value="F:S-adenosyl-L-methionine binding"/>
    <property type="evidence" value="ECO:0007669"/>
    <property type="project" value="UniProtKB-UniRule"/>
</dbReference>
<feature type="binding site" evidence="10">
    <location>
        <position position="151"/>
    </location>
    <ligand>
        <name>GTP</name>
        <dbReference type="ChEBI" id="CHEBI:37565"/>
    </ligand>
</feature>
<evidence type="ECO:0000256" key="9">
    <source>
        <dbReference type="ARBA" id="ARBA00023239"/>
    </source>
</evidence>
<dbReference type="PROSITE" id="PS51918">
    <property type="entry name" value="RADICAL_SAM"/>
    <property type="match status" value="1"/>
</dbReference>
<evidence type="ECO:0000313" key="12">
    <source>
        <dbReference type="EMBL" id="RLE46313.1"/>
    </source>
</evidence>
<keyword evidence="4 10" id="KW-0547">Nucleotide-binding</keyword>
<keyword evidence="9 10" id="KW-0456">Lyase</keyword>
<comment type="caution">
    <text evidence="12">The sequence shown here is derived from an EMBL/GenBank/DDBJ whole genome shotgun (WGS) entry which is preliminary data.</text>
</comment>
<dbReference type="SFLD" id="SFLDG01386">
    <property type="entry name" value="main_SPASM_domain-containing"/>
    <property type="match status" value="1"/>
</dbReference>
<keyword evidence="3 10" id="KW-0479">Metal-binding</keyword>
<comment type="similarity">
    <text evidence="10">Belongs to the radical SAM superfamily. MoaA family.</text>
</comment>
<dbReference type="CDD" id="cd01335">
    <property type="entry name" value="Radical_SAM"/>
    <property type="match status" value="1"/>
</dbReference>
<dbReference type="EC" id="4.1.99.22" evidence="10"/>
<feature type="binding site" evidence="10">
    <location>
        <position position="22"/>
    </location>
    <ligand>
        <name>[4Fe-4S] cluster</name>
        <dbReference type="ChEBI" id="CHEBI:49883"/>
        <label>1</label>
        <note>4Fe-4S-S-AdoMet</note>
    </ligand>
</feature>
<feature type="binding site" evidence="10">
    <location>
        <position position="248"/>
    </location>
    <ligand>
        <name>[4Fe-4S] cluster</name>
        <dbReference type="ChEBI" id="CHEBI:49883"/>
        <label>2</label>
        <note>4Fe-4S-substrate</note>
    </ligand>
</feature>
<evidence type="ECO:0000256" key="3">
    <source>
        <dbReference type="ARBA" id="ARBA00022723"/>
    </source>
</evidence>
<feature type="binding site" evidence="10">
    <location>
        <position position="67"/>
    </location>
    <ligand>
        <name>S-adenosyl-L-methionine</name>
        <dbReference type="ChEBI" id="CHEBI:59789"/>
    </ligand>
</feature>
<dbReference type="Gene3D" id="3.20.20.70">
    <property type="entry name" value="Aldolase class I"/>
    <property type="match status" value="1"/>
</dbReference>
<dbReference type="AlphaFoldDB" id="A0A497EKM1"/>
<feature type="binding site" evidence="10">
    <location>
        <begin position="250"/>
        <end position="252"/>
    </location>
    <ligand>
        <name>GTP</name>
        <dbReference type="ChEBI" id="CHEBI:37565"/>
    </ligand>
</feature>
<accession>A0A497EKM1</accession>
<feature type="binding site" evidence="10">
    <location>
        <position position="15"/>
    </location>
    <ligand>
        <name>GTP</name>
        <dbReference type="ChEBI" id="CHEBI:37565"/>
    </ligand>
</feature>
<dbReference type="NCBIfam" id="NF001199">
    <property type="entry name" value="PRK00164.2-1"/>
    <property type="match status" value="1"/>
</dbReference>
<comment type="caution">
    <text evidence="10">Lacks conserved residue(s) required for the propagation of feature annotation.</text>
</comment>
<comment type="cofactor">
    <cofactor evidence="10">
        <name>[4Fe-4S] cluster</name>
        <dbReference type="ChEBI" id="CHEBI:49883"/>
    </cofactor>
    <text evidence="10">Binds 2 [4Fe-4S] clusters. Binds 1 [4Fe-4S] cluster coordinated with 3 cysteines and an exchangeable S-adenosyl-L-methionine and 1 [4Fe-4S] cluster coordinated with 3 cysteines and the GTP-derived substrate.</text>
</comment>
<keyword evidence="2 10" id="KW-0949">S-adenosyl-L-methionine</keyword>
<comment type="function">
    <text evidence="10">Catalyzes the cyclization of GTP to (8S)-3',8-cyclo-7,8-dihydroguanosine 5'-triphosphate.</text>
</comment>
<evidence type="ECO:0000259" key="11">
    <source>
        <dbReference type="PROSITE" id="PS51918"/>
    </source>
</evidence>
<keyword evidence="7 10" id="KW-0342">GTP-binding</keyword>
<feature type="binding site" evidence="10">
    <location>
        <position position="245"/>
    </location>
    <ligand>
        <name>[4Fe-4S] cluster</name>
        <dbReference type="ChEBI" id="CHEBI:49883"/>
        <label>2</label>
        <note>4Fe-4S-substrate</note>
    </ligand>
</feature>
<dbReference type="GO" id="GO:0051539">
    <property type="term" value="F:4 iron, 4 sulfur cluster binding"/>
    <property type="evidence" value="ECO:0007669"/>
    <property type="project" value="UniProtKB-UniRule"/>
</dbReference>
<dbReference type="InterPro" id="IPR007197">
    <property type="entry name" value="rSAM"/>
</dbReference>
<dbReference type="SMART" id="SM00729">
    <property type="entry name" value="Elp3"/>
    <property type="match status" value="1"/>
</dbReference>
<dbReference type="HAMAP" id="MF_01225_A">
    <property type="entry name" value="MoaA_A"/>
    <property type="match status" value="1"/>
</dbReference>